<comment type="caution">
    <text evidence="1">The sequence shown here is derived from an EMBL/GenBank/DDBJ whole genome shotgun (WGS) entry which is preliminary data.</text>
</comment>
<proteinExistence type="predicted"/>
<dbReference type="EMBL" id="JAYMRW010000008">
    <property type="protein sequence ID" value="MEM5449846.1"/>
    <property type="molecule type" value="Genomic_DNA"/>
</dbReference>
<evidence type="ECO:0000313" key="1">
    <source>
        <dbReference type="EMBL" id="MEM5449846.1"/>
    </source>
</evidence>
<accession>A0ABU9SEQ4</accession>
<name>A0ABU9SEQ4_9BURK</name>
<organism evidence="1 2">
    <name type="scientific">Paraburkholderia guartelaensis</name>
    <dbReference type="NCBI Taxonomy" id="2546446"/>
    <lineage>
        <taxon>Bacteria</taxon>
        <taxon>Pseudomonadati</taxon>
        <taxon>Pseudomonadota</taxon>
        <taxon>Betaproteobacteria</taxon>
        <taxon>Burkholderiales</taxon>
        <taxon>Burkholderiaceae</taxon>
        <taxon>Paraburkholderia</taxon>
    </lineage>
</organism>
<protein>
    <submittedName>
        <fullName evidence="1">Uncharacterized protein</fullName>
    </submittedName>
</protein>
<dbReference type="Proteomes" id="UP001390669">
    <property type="component" value="Unassembled WGS sequence"/>
</dbReference>
<sequence length="257" mass="27282">MNRRQIIQIGNALPPGVTAEQFALAQLASIVAWPVVAKWGVSAAATGFQDRLERGAVRMANGQTAVAGRFFDTSDGTGTGYSIQGVPMALVLPTFDTSGDFTVGVRFAPGALTIAGGTWGGFALGSYTSANNAWRLENDDSGRFRMGAPGGLQTNYADYAGPVVTASQMMYAVLRFFRASGKLNMRINGVYEQNLQNNALVAATFATELAFGLYWDFSTSTTKYRPTQLVKAVAANAALTGDDLTALENYLKSATVE</sequence>
<dbReference type="RefSeq" id="WP_368690921.1">
    <property type="nucleotide sequence ID" value="NZ_JAYMRW010000008.1"/>
</dbReference>
<reference evidence="1 2" key="1">
    <citation type="submission" date="2024-01" db="EMBL/GenBank/DDBJ databases">
        <title>The diversity of rhizobia nodulating Mimosa spp. in eleven states of Brazil covering several biomes is determined by host plant, location, and edaphic factors.</title>
        <authorList>
            <person name="Rouws L."/>
            <person name="Barauna A."/>
            <person name="Beukes C."/>
            <person name="De Faria S.M."/>
            <person name="Gross E."/>
            <person name="Dos Reis Junior F.B."/>
            <person name="Simon M."/>
            <person name="Maluk M."/>
            <person name="Odee D.W."/>
            <person name="Kenicer G."/>
            <person name="Young J.P.W."/>
            <person name="Reis V.M."/>
            <person name="Zilli J."/>
            <person name="James E.K."/>
        </authorList>
    </citation>
    <scope>NUCLEOTIDE SEQUENCE [LARGE SCALE GENOMIC DNA]</scope>
    <source>
        <strain evidence="1 2">JPY164</strain>
    </source>
</reference>
<keyword evidence="2" id="KW-1185">Reference proteome</keyword>
<evidence type="ECO:0000313" key="2">
    <source>
        <dbReference type="Proteomes" id="UP001390669"/>
    </source>
</evidence>
<gene>
    <name evidence="1" type="ORF">VSR33_20425</name>
</gene>